<evidence type="ECO:0000259" key="3">
    <source>
        <dbReference type="Pfam" id="PF01337"/>
    </source>
</evidence>
<feature type="domain" description="Barstar (barnase inhibitor)" evidence="3">
    <location>
        <begin position="58"/>
        <end position="133"/>
    </location>
</feature>
<evidence type="ECO:0000256" key="2">
    <source>
        <dbReference type="SAM" id="MobiDB-lite"/>
    </source>
</evidence>
<accession>A0A1G8XAE4</accession>
<dbReference type="OrthoDB" id="5184890at2"/>
<dbReference type="SUPFAM" id="SSF52038">
    <property type="entry name" value="Barstar-related"/>
    <property type="match status" value="1"/>
</dbReference>
<feature type="region of interest" description="Disordered" evidence="2">
    <location>
        <begin position="1"/>
        <end position="42"/>
    </location>
</feature>
<dbReference type="RefSeq" id="WP_093608462.1">
    <property type="nucleotide sequence ID" value="NZ_FNFF01000003.1"/>
</dbReference>
<name>A0A1G8XAE4_9ACTN</name>
<evidence type="ECO:0000256" key="1">
    <source>
        <dbReference type="ARBA" id="ARBA00006845"/>
    </source>
</evidence>
<dbReference type="STRING" id="417292.SAMN05421806_103101"/>
<dbReference type="AlphaFoldDB" id="A0A1G8XAE4"/>
<dbReference type="Proteomes" id="UP000199155">
    <property type="component" value="Unassembled WGS sequence"/>
</dbReference>
<evidence type="ECO:0000313" key="4">
    <source>
        <dbReference type="EMBL" id="SDJ87628.1"/>
    </source>
</evidence>
<dbReference type="InterPro" id="IPR035905">
    <property type="entry name" value="Barstar-like_sf"/>
</dbReference>
<organism evidence="4 5">
    <name type="scientific">Streptomyces indicus</name>
    <dbReference type="NCBI Taxonomy" id="417292"/>
    <lineage>
        <taxon>Bacteria</taxon>
        <taxon>Bacillati</taxon>
        <taxon>Actinomycetota</taxon>
        <taxon>Actinomycetes</taxon>
        <taxon>Kitasatosporales</taxon>
        <taxon>Streptomycetaceae</taxon>
        <taxon>Streptomyces</taxon>
    </lineage>
</organism>
<keyword evidence="5" id="KW-1185">Reference proteome</keyword>
<dbReference type="CDD" id="cd05141">
    <property type="entry name" value="Barstar_evA4336-like"/>
    <property type="match status" value="1"/>
</dbReference>
<comment type="similarity">
    <text evidence="1">Belongs to the barstar family.</text>
</comment>
<gene>
    <name evidence="4" type="ORF">SAMN05421806_103101</name>
</gene>
<dbReference type="InterPro" id="IPR000468">
    <property type="entry name" value="Barstar"/>
</dbReference>
<evidence type="ECO:0000313" key="5">
    <source>
        <dbReference type="Proteomes" id="UP000199155"/>
    </source>
</evidence>
<protein>
    <submittedName>
        <fullName evidence="4">Barstar, RNAse (Barnase) inhibitor</fullName>
    </submittedName>
</protein>
<sequence>MTRGSSASAEGAPGESEEFGDSPSPRDTGPAGCPPGQWAGAPQPLAALTEAARGTELPFHVLDLSGVTDKAAFLTACATTLAFPSWFGRNWDALADCLSDLAPGTVVVVSGWRAYADARPEEWETAQEILTEAGPVTALLALEP</sequence>
<proteinExistence type="inferred from homology"/>
<dbReference type="Gene3D" id="3.30.370.10">
    <property type="entry name" value="Barstar-like"/>
    <property type="match status" value="1"/>
</dbReference>
<dbReference type="Pfam" id="PF01337">
    <property type="entry name" value="Barstar"/>
    <property type="match status" value="1"/>
</dbReference>
<feature type="compositionally biased region" description="Low complexity" evidence="2">
    <location>
        <begin position="1"/>
        <end position="14"/>
    </location>
</feature>
<reference evidence="4 5" key="1">
    <citation type="submission" date="2016-10" db="EMBL/GenBank/DDBJ databases">
        <authorList>
            <person name="de Groot N.N."/>
        </authorList>
    </citation>
    <scope>NUCLEOTIDE SEQUENCE [LARGE SCALE GENOMIC DNA]</scope>
    <source>
        <strain evidence="4 5">CGMCC 4.5727</strain>
    </source>
</reference>
<dbReference type="EMBL" id="FNFF01000003">
    <property type="protein sequence ID" value="SDJ87628.1"/>
    <property type="molecule type" value="Genomic_DNA"/>
</dbReference>